<protein>
    <submittedName>
        <fullName evidence="1">Transcriptional regulatory protein, C terminal</fullName>
    </submittedName>
</protein>
<dbReference type="RefSeq" id="WP_091599650.1">
    <property type="nucleotide sequence ID" value="NZ_FNEE01000026.1"/>
</dbReference>
<evidence type="ECO:0000313" key="2">
    <source>
        <dbReference type="Proteomes" id="UP000198894"/>
    </source>
</evidence>
<evidence type="ECO:0000313" key="1">
    <source>
        <dbReference type="EMBL" id="SDL06163.1"/>
    </source>
</evidence>
<name>A0A1G9H0U1_9HYPH</name>
<proteinExistence type="predicted"/>
<reference evidence="2" key="1">
    <citation type="submission" date="2016-10" db="EMBL/GenBank/DDBJ databases">
        <authorList>
            <person name="Varghese N."/>
            <person name="Submissions S."/>
        </authorList>
    </citation>
    <scope>NUCLEOTIDE SEQUENCE [LARGE SCALE GENOMIC DNA]</scope>
    <source>
        <strain evidence="2">CGMCC 1.11022</strain>
    </source>
</reference>
<dbReference type="EMBL" id="FNEE01000026">
    <property type="protein sequence ID" value="SDL06163.1"/>
    <property type="molecule type" value="Genomic_DNA"/>
</dbReference>
<dbReference type="AlphaFoldDB" id="A0A1G9H0U1"/>
<accession>A0A1G9H0U1</accession>
<keyword evidence="2" id="KW-1185">Reference proteome</keyword>
<dbReference type="Gene3D" id="1.10.10.10">
    <property type="entry name" value="Winged helix-like DNA-binding domain superfamily/Winged helix DNA-binding domain"/>
    <property type="match status" value="1"/>
</dbReference>
<gene>
    <name evidence="1" type="ORF">SAMN05428953_12622</name>
</gene>
<dbReference type="InterPro" id="IPR036388">
    <property type="entry name" value="WH-like_DNA-bd_sf"/>
</dbReference>
<dbReference type="Proteomes" id="UP000198894">
    <property type="component" value="Unassembled WGS sequence"/>
</dbReference>
<organism evidence="1 2">
    <name type="scientific">Mesorhizobium muleiense</name>
    <dbReference type="NCBI Taxonomy" id="1004279"/>
    <lineage>
        <taxon>Bacteria</taxon>
        <taxon>Pseudomonadati</taxon>
        <taxon>Pseudomonadota</taxon>
        <taxon>Alphaproteobacteria</taxon>
        <taxon>Hyphomicrobiales</taxon>
        <taxon>Phyllobacteriaceae</taxon>
        <taxon>Mesorhizobium</taxon>
    </lineage>
</organism>
<sequence length="110" mass="12076">MNSCPCCGFKEGTGNPFQIARTLRLTRKERALFDIFANNFGRFISSGDIVGAMYADDPDGGPDTAENSLCVGMPKFKEKLRTRGLDLDVKRGRGGGRRMVWAKTGRAAKK</sequence>